<dbReference type="InParanoid" id="F0S353"/>
<evidence type="ECO:0000256" key="3">
    <source>
        <dbReference type="ARBA" id="ARBA00022737"/>
    </source>
</evidence>
<dbReference type="PROSITE" id="PS51371">
    <property type="entry name" value="CBS"/>
    <property type="match status" value="2"/>
</dbReference>
<keyword evidence="5 7" id="KW-0129">CBS domain</keyword>
<dbReference type="Pfam" id="PF01595">
    <property type="entry name" value="CNNM"/>
    <property type="match status" value="1"/>
</dbReference>
<dbReference type="eggNOG" id="COG1253">
    <property type="taxonomic scope" value="Bacteria"/>
</dbReference>
<dbReference type="InterPro" id="IPR036318">
    <property type="entry name" value="FAD-bd_PCMH-like_sf"/>
</dbReference>
<evidence type="ECO:0000256" key="7">
    <source>
        <dbReference type="PROSITE-ProRule" id="PRU00703"/>
    </source>
</evidence>
<evidence type="ECO:0000256" key="8">
    <source>
        <dbReference type="PROSITE-ProRule" id="PRU01193"/>
    </source>
</evidence>
<dbReference type="GO" id="GO:0050660">
    <property type="term" value="F:flavin adenine dinucleotide binding"/>
    <property type="evidence" value="ECO:0007669"/>
    <property type="project" value="InterPro"/>
</dbReference>
<dbReference type="Gene3D" id="3.10.580.10">
    <property type="entry name" value="CBS-domain"/>
    <property type="match status" value="1"/>
</dbReference>
<dbReference type="InterPro" id="IPR016169">
    <property type="entry name" value="FAD-bd_PCMH_sub2"/>
</dbReference>
<evidence type="ECO:0000256" key="5">
    <source>
        <dbReference type="ARBA" id="ARBA00023122"/>
    </source>
</evidence>
<dbReference type="SUPFAM" id="SSF56176">
    <property type="entry name" value="FAD-binding/transporter-associated domain-like"/>
    <property type="match status" value="1"/>
</dbReference>
<dbReference type="SUPFAM" id="SSF54631">
    <property type="entry name" value="CBS-domain pair"/>
    <property type="match status" value="1"/>
</dbReference>
<dbReference type="Proteomes" id="UP000007102">
    <property type="component" value="Chromosome"/>
</dbReference>
<dbReference type="Pfam" id="PF03471">
    <property type="entry name" value="CorC_HlyC"/>
    <property type="match status" value="1"/>
</dbReference>
<dbReference type="Pfam" id="PF00571">
    <property type="entry name" value="CBS"/>
    <property type="match status" value="2"/>
</dbReference>
<evidence type="ECO:0000256" key="6">
    <source>
        <dbReference type="ARBA" id="ARBA00023136"/>
    </source>
</evidence>
<dbReference type="CDD" id="cd04590">
    <property type="entry name" value="CBS_pair_CorC_HlyC_assoc"/>
    <property type="match status" value="1"/>
</dbReference>
<dbReference type="InterPro" id="IPR005170">
    <property type="entry name" value="Transptr-assoc_dom"/>
</dbReference>
<protein>
    <recommendedName>
        <fullName evidence="13">CBS domain containing protein</fullName>
    </recommendedName>
</protein>
<dbReference type="RefSeq" id="WP_013638232.1">
    <property type="nucleotide sequence ID" value="NC_015185.1"/>
</dbReference>
<evidence type="ECO:0000256" key="1">
    <source>
        <dbReference type="ARBA" id="ARBA00004141"/>
    </source>
</evidence>
<reference evidence="12" key="2">
    <citation type="submission" date="2011-02" db="EMBL/GenBank/DDBJ databases">
        <title>The complete genome of Desulfurobacterium thermolithotrophum DSM 11699.</title>
        <authorList>
            <consortium name="US DOE Joint Genome Institute (JGI-PGF)"/>
            <person name="Lucas S."/>
            <person name="Copeland A."/>
            <person name="Lapidus A."/>
            <person name="Bruce D."/>
            <person name="Goodwin L."/>
            <person name="Pitluck S."/>
            <person name="Kyrpides N."/>
            <person name="Mavromatis K."/>
            <person name="Pagani I."/>
            <person name="Ivanova N."/>
            <person name="Mikhailova N."/>
            <person name="Daligault H."/>
            <person name="Detter J.C."/>
            <person name="Tapia R."/>
            <person name="Han C."/>
            <person name="Land M."/>
            <person name="Hauser L."/>
            <person name="Markowitz V."/>
            <person name="Cheng J.-F."/>
            <person name="Hugenholtz P."/>
            <person name="Woyke T."/>
            <person name="Wu D."/>
            <person name="Spring S."/>
            <person name="Brambilla E."/>
            <person name="Klenk H.-P."/>
            <person name="Eisen J.A."/>
        </authorList>
    </citation>
    <scope>NUCLEOTIDE SEQUENCE [LARGE SCALE GENOMIC DNA]</scope>
    <source>
        <strain evidence="12">DSM 11699 / BSA</strain>
    </source>
</reference>
<organism evidence="11 12">
    <name type="scientific">Desulfurobacterium thermolithotrophum (strain DSM 11699 / BSA)</name>
    <dbReference type="NCBI Taxonomy" id="868864"/>
    <lineage>
        <taxon>Bacteria</taxon>
        <taxon>Pseudomonadati</taxon>
        <taxon>Aquificota</taxon>
        <taxon>Aquificia</taxon>
        <taxon>Desulfurobacteriales</taxon>
        <taxon>Desulfurobacteriaceae</taxon>
        <taxon>Desulfurobacterium</taxon>
    </lineage>
</organism>
<evidence type="ECO:0000313" key="12">
    <source>
        <dbReference type="Proteomes" id="UP000007102"/>
    </source>
</evidence>
<dbReference type="STRING" id="868864.Dester_0624"/>
<proteinExistence type="predicted"/>
<dbReference type="PANTHER" id="PTHR22777">
    <property type="entry name" value="HEMOLYSIN-RELATED"/>
    <property type="match status" value="1"/>
</dbReference>
<dbReference type="SMART" id="SM00116">
    <property type="entry name" value="CBS"/>
    <property type="match status" value="2"/>
</dbReference>
<dbReference type="PROSITE" id="PS51846">
    <property type="entry name" value="CNNM"/>
    <property type="match status" value="1"/>
</dbReference>
<keyword evidence="12" id="KW-1185">Reference proteome</keyword>
<dbReference type="InterPro" id="IPR044751">
    <property type="entry name" value="Ion_transp-like_CBS"/>
</dbReference>
<feature type="domain" description="CBS" evidence="9">
    <location>
        <begin position="272"/>
        <end position="329"/>
    </location>
</feature>
<evidence type="ECO:0000313" key="11">
    <source>
        <dbReference type="EMBL" id="ADY73275.1"/>
    </source>
</evidence>
<evidence type="ECO:0000259" key="9">
    <source>
        <dbReference type="PROSITE" id="PS51371"/>
    </source>
</evidence>
<dbReference type="KEGG" id="dte:Dester_0624"/>
<dbReference type="InterPro" id="IPR046342">
    <property type="entry name" value="CBS_dom_sf"/>
</dbReference>
<reference evidence="11 12" key="1">
    <citation type="journal article" date="2011" name="Stand. Genomic Sci.">
        <title>Complete genome sequence of the thermophilic sulfur-reducer Desulfurobacterium thermolithotrophum type strain (BSA(T)) from a deep-sea hydrothermal vent.</title>
        <authorList>
            <person name="Goker M."/>
            <person name="Daligault H."/>
            <person name="Mwirichia R."/>
            <person name="Lapidus A."/>
            <person name="Lucas S."/>
            <person name="Deshpande S."/>
            <person name="Pagani I."/>
            <person name="Tapia R."/>
            <person name="Cheng J.F."/>
            <person name="Goodwin L."/>
            <person name="Pitluck S."/>
            <person name="Liolios K."/>
            <person name="Ivanova N."/>
            <person name="Mavromatis K."/>
            <person name="Mikhailova N."/>
            <person name="Pati A."/>
            <person name="Chen A."/>
            <person name="Palaniappan K."/>
            <person name="Han C."/>
            <person name="Land M."/>
            <person name="Hauser L."/>
            <person name="Pan C."/>
            <person name="Brambilla E.M."/>
            <person name="Rohde M."/>
            <person name="Spring S."/>
            <person name="Sikorski J."/>
            <person name="Wirth R."/>
            <person name="Detter J.C."/>
            <person name="Woyke T."/>
            <person name="Bristow J."/>
            <person name="Eisen J.A."/>
            <person name="Markowitz V."/>
            <person name="Hugenholtz P."/>
            <person name="Kyrpides N.C."/>
            <person name="Klenk H.P."/>
        </authorList>
    </citation>
    <scope>NUCLEOTIDE SEQUENCE [LARGE SCALE GENOMIC DNA]</scope>
    <source>
        <strain evidence="12">DSM 11699 / BSA</strain>
    </source>
</reference>
<evidence type="ECO:0000256" key="2">
    <source>
        <dbReference type="ARBA" id="ARBA00022692"/>
    </source>
</evidence>
<dbReference type="SMART" id="SM01091">
    <property type="entry name" value="CorC_HlyC"/>
    <property type="match status" value="1"/>
</dbReference>
<evidence type="ECO:0000256" key="4">
    <source>
        <dbReference type="ARBA" id="ARBA00022989"/>
    </source>
</evidence>
<accession>F0S353</accession>
<dbReference type="FunFam" id="3.10.580.10:FF:000002">
    <property type="entry name" value="Magnesium/cobalt efflux protein CorC"/>
    <property type="match status" value="1"/>
</dbReference>
<keyword evidence="6 8" id="KW-0472">Membrane</keyword>
<dbReference type="Gene3D" id="3.30.465.10">
    <property type="match status" value="1"/>
</dbReference>
<feature type="domain" description="CBS" evidence="9">
    <location>
        <begin position="210"/>
        <end position="269"/>
    </location>
</feature>
<evidence type="ECO:0008006" key="13">
    <source>
        <dbReference type="Google" id="ProtNLM"/>
    </source>
</evidence>
<sequence>MEGWALFLILLCVLSEGFFSGSEIAIVSLPKVELKKRLQKGDKAAKLLNKLLSEPEKLLTTTLIGTNLSTVTGSTIYATLILGDIIKVFPQLSAYPEIVTVLTFTPITLTFGELIPKSLFQKYSHQIAFKIVYPIYLFYYLFKPISFVVITFAKTFAKLVGAESEQNPFVTKEELQLLVESSSRFPVEKTERNILKNILKLREKTVGDIYVPLLNVVAVNENAPVKSALSLLEKSGFSKLPVYRKRFDDIVGYISIGDLLNTESGEISVKELMRPILVFPEYMSIFDALKEFRKSSDQMAIVVDEYGSTLGILTLEDILEEIVGRIEDEFDKSKLSITKKGNEILADGSVEIEELNKLLKKPLPKSPDYVTVAGLILSKLGRFPKKREKIDLETAEIIVEDVEKKRIKKVKVKEK</sequence>
<dbReference type="EMBL" id="CP002543">
    <property type="protein sequence ID" value="ADY73275.1"/>
    <property type="molecule type" value="Genomic_DNA"/>
</dbReference>
<dbReference type="InterPro" id="IPR002550">
    <property type="entry name" value="CNNM"/>
</dbReference>
<name>F0S353_DESTD</name>
<feature type="domain" description="CNNM transmembrane" evidence="10">
    <location>
        <begin position="1"/>
        <end position="196"/>
    </location>
</feature>
<dbReference type="InterPro" id="IPR000644">
    <property type="entry name" value="CBS_dom"/>
</dbReference>
<gene>
    <name evidence="11" type="ordered locus">Dester_0624</name>
</gene>
<keyword evidence="3" id="KW-0677">Repeat</keyword>
<dbReference type="PANTHER" id="PTHR22777:SF17">
    <property type="entry name" value="UPF0053 PROTEIN SLL0260"/>
    <property type="match status" value="1"/>
</dbReference>
<dbReference type="OrthoDB" id="9798188at2"/>
<evidence type="ECO:0000259" key="10">
    <source>
        <dbReference type="PROSITE" id="PS51846"/>
    </source>
</evidence>
<keyword evidence="4 8" id="KW-1133">Transmembrane helix</keyword>
<keyword evidence="2 8" id="KW-0812">Transmembrane</keyword>
<dbReference type="AlphaFoldDB" id="F0S353"/>
<comment type="subcellular location">
    <subcellularLocation>
        <location evidence="1">Membrane</location>
        <topology evidence="1">Multi-pass membrane protein</topology>
    </subcellularLocation>
</comment>
<dbReference type="HOGENOM" id="CLU_015237_4_1_0"/>
<dbReference type="GO" id="GO:0005886">
    <property type="term" value="C:plasma membrane"/>
    <property type="evidence" value="ECO:0007669"/>
    <property type="project" value="TreeGrafter"/>
</dbReference>